<dbReference type="AlphaFoldDB" id="A0A9P4PDZ8"/>
<dbReference type="Proteomes" id="UP000799764">
    <property type="component" value="Unassembled WGS sequence"/>
</dbReference>
<feature type="compositionally biased region" description="Basic and acidic residues" evidence="1">
    <location>
        <begin position="262"/>
        <end position="277"/>
    </location>
</feature>
<evidence type="ECO:0000313" key="2">
    <source>
        <dbReference type="EMBL" id="KAF2442122.1"/>
    </source>
</evidence>
<sequence length="494" mass="56634">MALFIQRIIFNYSLFARFCKPRQSTVKELGGMPKNKDFKQLKENDSNTQKGMSDSTKQAIATLEKCLDDLHKDSAISPGAPSFTPPDASNDPTYLQMRNILDRHWRLIKNLEIAVGELQLRYSEPRVVTLPPRTVQALQEEHLQGIRHLEQRFNIQEGFKNRAQTLMKGHEDRFSMYDRRIRDIVLELEKCKTRVVALQEAVDKEVVFASQKAIHSASPQDLQNGCQDLGGSGSVNKVIEYGPVGILLRTLHQRLKTVECELEGSKTREAPGDRSNDSSDSTSAQLSKTLEDQPLETLGLHLLESLGHHLMADINQQLKSLGQQTSENLEQLEQRLLATMRHRILEIIEQSLSAAMEQRLLTTVEQRLVEFLEHIPSNLLETQVLKSIEQRCMEFLKFQLTKTLKLQFEKLDNHLKERAHATRTLVKSRMSNLEGRMLPALHEKGEQVEDLQSTQKSMSQMLETLGERVEVLEGKKDKLEEKKDELEEKKEEER</sequence>
<dbReference type="OrthoDB" id="10604206at2759"/>
<accession>A0A9P4PDZ8</accession>
<organism evidence="2 3">
    <name type="scientific">Karstenula rhodostoma CBS 690.94</name>
    <dbReference type="NCBI Taxonomy" id="1392251"/>
    <lineage>
        <taxon>Eukaryota</taxon>
        <taxon>Fungi</taxon>
        <taxon>Dikarya</taxon>
        <taxon>Ascomycota</taxon>
        <taxon>Pezizomycotina</taxon>
        <taxon>Dothideomycetes</taxon>
        <taxon>Pleosporomycetidae</taxon>
        <taxon>Pleosporales</taxon>
        <taxon>Massarineae</taxon>
        <taxon>Didymosphaeriaceae</taxon>
        <taxon>Karstenula</taxon>
    </lineage>
</organism>
<gene>
    <name evidence="2" type="ORF">P171DRAFT_487380</name>
</gene>
<evidence type="ECO:0000313" key="3">
    <source>
        <dbReference type="Proteomes" id="UP000799764"/>
    </source>
</evidence>
<name>A0A9P4PDZ8_9PLEO</name>
<comment type="caution">
    <text evidence="2">The sequence shown here is derived from an EMBL/GenBank/DDBJ whole genome shotgun (WGS) entry which is preliminary data.</text>
</comment>
<feature type="region of interest" description="Disordered" evidence="1">
    <location>
        <begin position="262"/>
        <end position="286"/>
    </location>
</feature>
<keyword evidence="3" id="KW-1185">Reference proteome</keyword>
<dbReference type="EMBL" id="MU001504">
    <property type="protein sequence ID" value="KAF2442122.1"/>
    <property type="molecule type" value="Genomic_DNA"/>
</dbReference>
<feature type="region of interest" description="Disordered" evidence="1">
    <location>
        <begin position="29"/>
        <end position="55"/>
    </location>
</feature>
<proteinExistence type="predicted"/>
<feature type="region of interest" description="Disordered" evidence="1">
    <location>
        <begin position="473"/>
        <end position="494"/>
    </location>
</feature>
<protein>
    <submittedName>
        <fullName evidence="2">Uncharacterized protein</fullName>
    </submittedName>
</protein>
<feature type="compositionally biased region" description="Basic and acidic residues" evidence="1">
    <location>
        <begin position="34"/>
        <end position="45"/>
    </location>
</feature>
<feature type="compositionally biased region" description="Polar residues" evidence="1">
    <location>
        <begin position="46"/>
        <end position="55"/>
    </location>
</feature>
<evidence type="ECO:0000256" key="1">
    <source>
        <dbReference type="SAM" id="MobiDB-lite"/>
    </source>
</evidence>
<reference evidence="2" key="1">
    <citation type="journal article" date="2020" name="Stud. Mycol.">
        <title>101 Dothideomycetes genomes: a test case for predicting lifestyles and emergence of pathogens.</title>
        <authorList>
            <person name="Haridas S."/>
            <person name="Albert R."/>
            <person name="Binder M."/>
            <person name="Bloem J."/>
            <person name="Labutti K."/>
            <person name="Salamov A."/>
            <person name="Andreopoulos B."/>
            <person name="Baker S."/>
            <person name="Barry K."/>
            <person name="Bills G."/>
            <person name="Bluhm B."/>
            <person name="Cannon C."/>
            <person name="Castanera R."/>
            <person name="Culley D."/>
            <person name="Daum C."/>
            <person name="Ezra D."/>
            <person name="Gonzalez J."/>
            <person name="Henrissat B."/>
            <person name="Kuo A."/>
            <person name="Liang C."/>
            <person name="Lipzen A."/>
            <person name="Lutzoni F."/>
            <person name="Magnuson J."/>
            <person name="Mondo S."/>
            <person name="Nolan M."/>
            <person name="Ohm R."/>
            <person name="Pangilinan J."/>
            <person name="Park H.-J."/>
            <person name="Ramirez L."/>
            <person name="Alfaro M."/>
            <person name="Sun H."/>
            <person name="Tritt A."/>
            <person name="Yoshinaga Y."/>
            <person name="Zwiers L.-H."/>
            <person name="Turgeon B."/>
            <person name="Goodwin S."/>
            <person name="Spatafora J."/>
            <person name="Crous P."/>
            <person name="Grigoriev I."/>
        </authorList>
    </citation>
    <scope>NUCLEOTIDE SEQUENCE</scope>
    <source>
        <strain evidence="2">CBS 690.94</strain>
    </source>
</reference>